<dbReference type="InterPro" id="IPR001753">
    <property type="entry name" value="Enoyl-CoA_hydra/iso"/>
</dbReference>
<protein>
    <submittedName>
        <fullName evidence="2">Enoyl-CoA hydratase</fullName>
    </submittedName>
</protein>
<dbReference type="AlphaFoldDB" id="A0A1X0DQS6"/>
<dbReference type="CDD" id="cd06558">
    <property type="entry name" value="crotonase-like"/>
    <property type="match status" value="1"/>
</dbReference>
<name>A0A1X0DQS6_MYCHE</name>
<dbReference type="InterPro" id="IPR029045">
    <property type="entry name" value="ClpP/crotonase-like_dom_sf"/>
</dbReference>
<comment type="similarity">
    <text evidence="1">Belongs to the enoyl-CoA hydratase/isomerase family.</text>
</comment>
<dbReference type="EMBL" id="MVHR01000008">
    <property type="protein sequence ID" value="ORA74728.1"/>
    <property type="molecule type" value="Genomic_DNA"/>
</dbReference>
<keyword evidence="3" id="KW-1185">Reference proteome</keyword>
<comment type="caution">
    <text evidence="2">The sequence shown here is derived from an EMBL/GenBank/DDBJ whole genome shotgun (WGS) entry which is preliminary data.</text>
</comment>
<dbReference type="SUPFAM" id="SSF52096">
    <property type="entry name" value="ClpP/crotonase"/>
    <property type="match status" value="1"/>
</dbReference>
<accession>A0A1X0DQS6</accession>
<dbReference type="GO" id="GO:0003824">
    <property type="term" value="F:catalytic activity"/>
    <property type="evidence" value="ECO:0007669"/>
    <property type="project" value="UniProtKB-ARBA"/>
</dbReference>
<sequence>MSAVEPEDAVLYEATPSGVAIITLNRPERLNAWGPDMAPAFYAAIDRAELDGAIRVIVLTGRGRAFCAGAHLGSSGATDAVGDSLQKAGEKDVADLVGERPPHFVTELRKPVIAAINGACVGIGLTQALMCDVRFAAAGAKFAAVFARRGLIAEFGISWILPRLTGWGVALDLLLSGRTFLADEAAELGLVKEVVAPEDLMRRVMEYAEDIAQNCSPTAMSVIKRQAYGDANRDVAAANLAAEALMWEALPRPDVMEGIVSFLQKRPPRFPALNP</sequence>
<reference evidence="2 3" key="1">
    <citation type="submission" date="2017-02" db="EMBL/GenBank/DDBJ databases">
        <title>The new phylogeny of genus Mycobacterium.</title>
        <authorList>
            <person name="Tortoli E."/>
            <person name="Trovato A."/>
            <person name="Cirillo D.M."/>
        </authorList>
    </citation>
    <scope>NUCLEOTIDE SEQUENCE [LARGE SCALE GENOMIC DNA]</scope>
    <source>
        <strain evidence="2 3">DSM 44471</strain>
    </source>
</reference>
<dbReference type="Gene3D" id="3.90.226.10">
    <property type="entry name" value="2-enoyl-CoA Hydratase, Chain A, domain 1"/>
    <property type="match status" value="1"/>
</dbReference>
<evidence type="ECO:0000256" key="1">
    <source>
        <dbReference type="ARBA" id="ARBA00005254"/>
    </source>
</evidence>
<dbReference type="Pfam" id="PF00378">
    <property type="entry name" value="ECH_1"/>
    <property type="match status" value="1"/>
</dbReference>
<dbReference type="PANTHER" id="PTHR43802">
    <property type="entry name" value="ENOYL-COA HYDRATASE"/>
    <property type="match status" value="1"/>
</dbReference>
<organism evidence="2 3">
    <name type="scientific">Mycobacterium heidelbergense</name>
    <dbReference type="NCBI Taxonomy" id="53376"/>
    <lineage>
        <taxon>Bacteria</taxon>
        <taxon>Bacillati</taxon>
        <taxon>Actinomycetota</taxon>
        <taxon>Actinomycetes</taxon>
        <taxon>Mycobacteriales</taxon>
        <taxon>Mycobacteriaceae</taxon>
        <taxon>Mycobacterium</taxon>
        <taxon>Mycobacterium simiae complex</taxon>
    </lineage>
</organism>
<dbReference type="STRING" id="53376.BST25_07790"/>
<dbReference type="PANTHER" id="PTHR43802:SF1">
    <property type="entry name" value="IP11341P-RELATED"/>
    <property type="match status" value="1"/>
</dbReference>
<dbReference type="Proteomes" id="UP000192566">
    <property type="component" value="Unassembled WGS sequence"/>
</dbReference>
<dbReference type="OrthoDB" id="9777711at2"/>
<gene>
    <name evidence="2" type="ORF">BST25_07790</name>
</gene>
<proteinExistence type="inferred from homology"/>
<evidence type="ECO:0000313" key="2">
    <source>
        <dbReference type="EMBL" id="ORA74728.1"/>
    </source>
</evidence>
<dbReference type="NCBIfam" id="NF004857">
    <property type="entry name" value="PRK06210.1"/>
    <property type="match status" value="1"/>
</dbReference>
<evidence type="ECO:0000313" key="3">
    <source>
        <dbReference type="Proteomes" id="UP000192566"/>
    </source>
</evidence>
<dbReference type="RefSeq" id="WP_083073441.1">
    <property type="nucleotide sequence ID" value="NZ_AP022615.1"/>
</dbReference>